<dbReference type="Proteomes" id="UP000614601">
    <property type="component" value="Unassembled WGS sequence"/>
</dbReference>
<feature type="region of interest" description="Disordered" evidence="1">
    <location>
        <begin position="32"/>
        <end position="61"/>
    </location>
</feature>
<gene>
    <name evidence="2" type="ORF">BOKJ2_LOCUS7027</name>
</gene>
<protein>
    <submittedName>
        <fullName evidence="2">Uncharacterized protein</fullName>
    </submittedName>
</protein>
<dbReference type="EMBL" id="CAJFDH010000003">
    <property type="protein sequence ID" value="CAD5217317.1"/>
    <property type="molecule type" value="Genomic_DNA"/>
</dbReference>
<comment type="caution">
    <text evidence="2">The sequence shown here is derived from an EMBL/GenBank/DDBJ whole genome shotgun (WGS) entry which is preliminary data.</text>
</comment>
<accession>A0A811KR27</accession>
<evidence type="ECO:0000313" key="3">
    <source>
        <dbReference type="Proteomes" id="UP000614601"/>
    </source>
</evidence>
<evidence type="ECO:0000313" key="2">
    <source>
        <dbReference type="EMBL" id="CAD5217317.1"/>
    </source>
</evidence>
<dbReference type="EMBL" id="CAJFCW020000003">
    <property type="protein sequence ID" value="CAG9107539.1"/>
    <property type="molecule type" value="Genomic_DNA"/>
</dbReference>
<reference evidence="2" key="1">
    <citation type="submission" date="2020-09" db="EMBL/GenBank/DDBJ databases">
        <authorList>
            <person name="Kikuchi T."/>
        </authorList>
    </citation>
    <scope>NUCLEOTIDE SEQUENCE</scope>
    <source>
        <strain evidence="2">SH1</strain>
    </source>
</reference>
<feature type="compositionally biased region" description="Polar residues" evidence="1">
    <location>
        <begin position="41"/>
        <end position="55"/>
    </location>
</feature>
<keyword evidence="3" id="KW-1185">Reference proteome</keyword>
<dbReference type="Proteomes" id="UP000783686">
    <property type="component" value="Unassembled WGS sequence"/>
</dbReference>
<proteinExistence type="predicted"/>
<name>A0A811KR27_9BILA</name>
<organism evidence="2 3">
    <name type="scientific">Bursaphelenchus okinawaensis</name>
    <dbReference type="NCBI Taxonomy" id="465554"/>
    <lineage>
        <taxon>Eukaryota</taxon>
        <taxon>Metazoa</taxon>
        <taxon>Ecdysozoa</taxon>
        <taxon>Nematoda</taxon>
        <taxon>Chromadorea</taxon>
        <taxon>Rhabditida</taxon>
        <taxon>Tylenchina</taxon>
        <taxon>Tylenchomorpha</taxon>
        <taxon>Aphelenchoidea</taxon>
        <taxon>Aphelenchoididae</taxon>
        <taxon>Bursaphelenchus</taxon>
    </lineage>
</organism>
<evidence type="ECO:0000256" key="1">
    <source>
        <dbReference type="SAM" id="MobiDB-lite"/>
    </source>
</evidence>
<sequence length="154" mass="17775">MERFCYYVCHEESYCHFLIFQNLCVKPIENESDDGSDENVQEPSGTSNGPGNANNHGRGLDECGKRTDNLCNQITFRGSFQSGQRDGKVFYYGEHKYYRYYKDRYRCAKYFRTQPRCKGEAMITEVTDGGFQAKLVKPHTCTESDVQPSNDKNL</sequence>
<dbReference type="AlphaFoldDB" id="A0A811KR27"/>